<dbReference type="EMBL" id="SADE01000001">
    <property type="protein sequence ID" value="RVU38270.1"/>
    <property type="molecule type" value="Genomic_DNA"/>
</dbReference>
<dbReference type="GO" id="GO:0032993">
    <property type="term" value="C:protein-DNA complex"/>
    <property type="evidence" value="ECO:0007669"/>
    <property type="project" value="TreeGrafter"/>
</dbReference>
<keyword evidence="4" id="KW-0804">Transcription</keyword>
<dbReference type="Gene3D" id="3.40.190.10">
    <property type="entry name" value="Periplasmic binding protein-like II"/>
    <property type="match status" value="2"/>
</dbReference>
<reference evidence="7" key="1">
    <citation type="submission" date="2019-01" db="EMBL/GenBank/DDBJ databases">
        <title>Gri0909 isolated from a small marine red alga.</title>
        <authorList>
            <person name="Kim J."/>
            <person name="Jeong S.E."/>
            <person name="Jeon C.O."/>
        </authorList>
    </citation>
    <scope>NUCLEOTIDE SEQUENCE [LARGE SCALE GENOMIC DNA]</scope>
    <source>
        <strain evidence="7">Gri0909</strain>
    </source>
</reference>
<proteinExistence type="inferred from homology"/>
<protein>
    <submittedName>
        <fullName evidence="6">LysR family transcriptional regulator</fullName>
    </submittedName>
</protein>
<dbReference type="GO" id="GO:0003700">
    <property type="term" value="F:DNA-binding transcription factor activity"/>
    <property type="evidence" value="ECO:0007669"/>
    <property type="project" value="InterPro"/>
</dbReference>
<keyword evidence="2" id="KW-0805">Transcription regulation</keyword>
<accession>A0A3S2Y4F3</accession>
<keyword evidence="3" id="KW-0238">DNA-binding</keyword>
<name>A0A3S2Y4F3_9PROT</name>
<gene>
    <name evidence="6" type="ORF">EOI86_02955</name>
</gene>
<dbReference type="PROSITE" id="PS50931">
    <property type="entry name" value="HTH_LYSR"/>
    <property type="match status" value="1"/>
</dbReference>
<dbReference type="Pfam" id="PF03466">
    <property type="entry name" value="LysR_substrate"/>
    <property type="match status" value="1"/>
</dbReference>
<dbReference type="Proteomes" id="UP000287447">
    <property type="component" value="Unassembled WGS sequence"/>
</dbReference>
<evidence type="ECO:0000313" key="6">
    <source>
        <dbReference type="EMBL" id="RVU38270.1"/>
    </source>
</evidence>
<dbReference type="InterPro" id="IPR036388">
    <property type="entry name" value="WH-like_DNA-bd_sf"/>
</dbReference>
<dbReference type="PRINTS" id="PR00039">
    <property type="entry name" value="HTHLYSR"/>
</dbReference>
<dbReference type="Gene3D" id="1.10.10.10">
    <property type="entry name" value="Winged helix-like DNA-binding domain superfamily/Winged helix DNA-binding domain"/>
    <property type="match status" value="1"/>
</dbReference>
<feature type="domain" description="HTH lysR-type" evidence="5">
    <location>
        <begin position="5"/>
        <end position="63"/>
    </location>
</feature>
<dbReference type="AlphaFoldDB" id="A0A3S2Y4F3"/>
<evidence type="ECO:0000259" key="5">
    <source>
        <dbReference type="PROSITE" id="PS50931"/>
    </source>
</evidence>
<evidence type="ECO:0000256" key="4">
    <source>
        <dbReference type="ARBA" id="ARBA00023163"/>
    </source>
</evidence>
<keyword evidence="7" id="KW-1185">Reference proteome</keyword>
<evidence type="ECO:0000313" key="7">
    <source>
        <dbReference type="Proteomes" id="UP000287447"/>
    </source>
</evidence>
<dbReference type="InterPro" id="IPR005119">
    <property type="entry name" value="LysR_subst-bd"/>
</dbReference>
<dbReference type="GO" id="GO:0003677">
    <property type="term" value="F:DNA binding"/>
    <property type="evidence" value="ECO:0007669"/>
    <property type="project" value="UniProtKB-KW"/>
</dbReference>
<comment type="similarity">
    <text evidence="1">Belongs to the LysR transcriptional regulatory family.</text>
</comment>
<dbReference type="PANTHER" id="PTHR30346">
    <property type="entry name" value="TRANSCRIPTIONAL DUAL REGULATOR HCAR-RELATED"/>
    <property type="match status" value="1"/>
</dbReference>
<evidence type="ECO:0000256" key="3">
    <source>
        <dbReference type="ARBA" id="ARBA00023125"/>
    </source>
</evidence>
<dbReference type="FunFam" id="1.10.10.10:FF:000001">
    <property type="entry name" value="LysR family transcriptional regulator"/>
    <property type="match status" value="1"/>
</dbReference>
<organism evidence="6 7">
    <name type="scientific">Hwanghaeella grinnelliae</name>
    <dbReference type="NCBI Taxonomy" id="2500179"/>
    <lineage>
        <taxon>Bacteria</taxon>
        <taxon>Pseudomonadati</taxon>
        <taxon>Pseudomonadota</taxon>
        <taxon>Alphaproteobacteria</taxon>
        <taxon>Rhodospirillales</taxon>
        <taxon>Rhodospirillaceae</taxon>
        <taxon>Hwanghaeella</taxon>
    </lineage>
</organism>
<dbReference type="Pfam" id="PF00126">
    <property type="entry name" value="HTH_1"/>
    <property type="match status" value="1"/>
</dbReference>
<dbReference type="OrthoDB" id="8679465at2"/>
<dbReference type="InterPro" id="IPR000847">
    <property type="entry name" value="LysR_HTH_N"/>
</dbReference>
<dbReference type="RefSeq" id="WP_127763642.1">
    <property type="nucleotide sequence ID" value="NZ_SADE01000001.1"/>
</dbReference>
<dbReference type="PANTHER" id="PTHR30346:SF0">
    <property type="entry name" value="HCA OPERON TRANSCRIPTIONAL ACTIVATOR HCAR"/>
    <property type="match status" value="1"/>
</dbReference>
<sequence length="309" mass="33359">MALKFTLRQLEYFVAVGEVGSIAAAAERVNVSSPSLSTAISQLEAAFGVQLFVRQHAQGLSLTPGGRRFFMAAKAVLESGAALHDIASEISEQVRGPIHVGCLVTVAPFVLPEIRKGFADANPEVEFRQQEAHQGDLIHMLRRADIDVALTYDLEIPQDVAFEPLLTLAPHALVHPDHPVAGKKSVSLKALAPLPFILLDLPFSSDYFMSLFQAEGLRPDIRERTGHVSMLRSMVANGFGYGLLNVPSMNADAPDGKPLCYVPIRGNVRSVKLGLATMASDRTSRVLKAFAEHCRAQISVKSAPGMALL</sequence>
<dbReference type="CDD" id="cd08412">
    <property type="entry name" value="PBP2_PAO1_like"/>
    <property type="match status" value="1"/>
</dbReference>
<dbReference type="InterPro" id="IPR036390">
    <property type="entry name" value="WH_DNA-bd_sf"/>
</dbReference>
<dbReference type="SUPFAM" id="SSF53850">
    <property type="entry name" value="Periplasmic binding protein-like II"/>
    <property type="match status" value="1"/>
</dbReference>
<comment type="caution">
    <text evidence="6">The sequence shown here is derived from an EMBL/GenBank/DDBJ whole genome shotgun (WGS) entry which is preliminary data.</text>
</comment>
<dbReference type="SUPFAM" id="SSF46785">
    <property type="entry name" value="Winged helix' DNA-binding domain"/>
    <property type="match status" value="1"/>
</dbReference>
<evidence type="ECO:0000256" key="1">
    <source>
        <dbReference type="ARBA" id="ARBA00009437"/>
    </source>
</evidence>
<evidence type="ECO:0000256" key="2">
    <source>
        <dbReference type="ARBA" id="ARBA00023015"/>
    </source>
</evidence>